<sequence>MVTGQSLAEHVAGLATALRAGALTADAVALQTLRHRRRTAASPASAHRRREPATTRPPKESRAGDNRNAAYCAPNG</sequence>
<evidence type="ECO:0000313" key="2">
    <source>
        <dbReference type="EMBL" id="GIJ43376.1"/>
    </source>
</evidence>
<keyword evidence="3" id="KW-1185">Reference proteome</keyword>
<reference evidence="2" key="1">
    <citation type="submission" date="2021-01" db="EMBL/GenBank/DDBJ databases">
        <title>Whole genome shotgun sequence of Virgisporangium aliadipatigenens NBRC 105644.</title>
        <authorList>
            <person name="Komaki H."/>
            <person name="Tamura T."/>
        </authorList>
    </citation>
    <scope>NUCLEOTIDE SEQUENCE</scope>
    <source>
        <strain evidence="2">NBRC 105644</strain>
    </source>
</reference>
<dbReference type="EMBL" id="BOPF01000002">
    <property type="protein sequence ID" value="GIJ43376.1"/>
    <property type="molecule type" value="Genomic_DNA"/>
</dbReference>
<dbReference type="AlphaFoldDB" id="A0A8J4DN23"/>
<accession>A0A8J4DN23</accession>
<proteinExistence type="predicted"/>
<protein>
    <submittedName>
        <fullName evidence="2">Uncharacterized protein</fullName>
    </submittedName>
</protein>
<evidence type="ECO:0000256" key="1">
    <source>
        <dbReference type="SAM" id="MobiDB-lite"/>
    </source>
</evidence>
<gene>
    <name evidence="2" type="ORF">Val02_02620</name>
</gene>
<feature type="region of interest" description="Disordered" evidence="1">
    <location>
        <begin position="35"/>
        <end position="76"/>
    </location>
</feature>
<dbReference type="Proteomes" id="UP000619260">
    <property type="component" value="Unassembled WGS sequence"/>
</dbReference>
<name>A0A8J4DN23_9ACTN</name>
<feature type="compositionally biased region" description="Basic and acidic residues" evidence="1">
    <location>
        <begin position="51"/>
        <end position="65"/>
    </location>
</feature>
<comment type="caution">
    <text evidence="2">The sequence shown here is derived from an EMBL/GenBank/DDBJ whole genome shotgun (WGS) entry which is preliminary data.</text>
</comment>
<evidence type="ECO:0000313" key="3">
    <source>
        <dbReference type="Proteomes" id="UP000619260"/>
    </source>
</evidence>
<organism evidence="2 3">
    <name type="scientific">Virgisporangium aliadipatigenens</name>
    <dbReference type="NCBI Taxonomy" id="741659"/>
    <lineage>
        <taxon>Bacteria</taxon>
        <taxon>Bacillati</taxon>
        <taxon>Actinomycetota</taxon>
        <taxon>Actinomycetes</taxon>
        <taxon>Micromonosporales</taxon>
        <taxon>Micromonosporaceae</taxon>
        <taxon>Virgisporangium</taxon>
    </lineage>
</organism>